<dbReference type="OrthoDB" id="98114at2759"/>
<organism evidence="1">
    <name type="scientific">Phytophthora nicotianae</name>
    <name type="common">Potato buckeye rot agent</name>
    <name type="synonym">Phytophthora parasitica</name>
    <dbReference type="NCBI Taxonomy" id="4792"/>
    <lineage>
        <taxon>Eukaryota</taxon>
        <taxon>Sar</taxon>
        <taxon>Stramenopiles</taxon>
        <taxon>Oomycota</taxon>
        <taxon>Peronosporomycetes</taxon>
        <taxon>Peronosporales</taxon>
        <taxon>Peronosporaceae</taxon>
        <taxon>Phytophthora</taxon>
    </lineage>
</organism>
<gene>
    <name evidence="1" type="ORF">L917_13343</name>
</gene>
<name>W2KT10_PHYNI</name>
<accession>W2KT10</accession>
<protein>
    <submittedName>
        <fullName evidence="1">Uncharacterized protein</fullName>
    </submittedName>
</protein>
<dbReference type="VEuPathDB" id="FungiDB:PPTG_14199"/>
<evidence type="ECO:0000313" key="1">
    <source>
        <dbReference type="EMBL" id="ETL87485.1"/>
    </source>
</evidence>
<sequence>MALNKAAFSTSSIPEGVIFFFDVEVVDKNVTYQCPKCSDYMKKFTTSKKAQFNPLGFTREKYISDKAFSVLRWLEWVVMRNMPLSEVDNPLTRSLAGHDSIFSNCLATYIIRLVSLVEASIRKTLPDVLAL</sequence>
<dbReference type="Proteomes" id="UP000054423">
    <property type="component" value="Unassembled WGS sequence"/>
</dbReference>
<reference evidence="1" key="1">
    <citation type="submission" date="2013-11" db="EMBL/GenBank/DDBJ databases">
        <title>The Genome Sequence of Phytophthora parasitica CHvinca01.</title>
        <authorList>
            <consortium name="The Broad Institute Genomics Platform"/>
            <person name="Russ C."/>
            <person name="Tyler B."/>
            <person name="Panabieres F."/>
            <person name="Shan W."/>
            <person name="Tripathy S."/>
            <person name="Grunwald N."/>
            <person name="Machado M."/>
            <person name="Johnson C.S."/>
            <person name="Arredondo F."/>
            <person name="Hong C."/>
            <person name="Coffey M."/>
            <person name="Young S.K."/>
            <person name="Zeng Q."/>
            <person name="Gargeya S."/>
            <person name="Fitzgerald M."/>
            <person name="Abouelleil A."/>
            <person name="Alvarado L."/>
            <person name="Chapman S.B."/>
            <person name="Gainer-Dewar J."/>
            <person name="Goldberg J."/>
            <person name="Griggs A."/>
            <person name="Gujja S."/>
            <person name="Hansen M."/>
            <person name="Howarth C."/>
            <person name="Imamovic A."/>
            <person name="Ireland A."/>
            <person name="Larimer J."/>
            <person name="McCowan C."/>
            <person name="Murphy C."/>
            <person name="Pearson M."/>
            <person name="Poon T.W."/>
            <person name="Priest M."/>
            <person name="Roberts A."/>
            <person name="Saif S."/>
            <person name="Shea T."/>
            <person name="Sykes S."/>
            <person name="Wortman J."/>
            <person name="Nusbaum C."/>
            <person name="Birren B."/>
        </authorList>
    </citation>
    <scope>NUCLEOTIDE SEQUENCE [LARGE SCALE GENOMIC DNA]</scope>
    <source>
        <strain evidence="1">CHvinca01</strain>
    </source>
</reference>
<proteinExistence type="predicted"/>
<dbReference type="AlphaFoldDB" id="W2KT10"/>
<dbReference type="EMBL" id="KI681079">
    <property type="protein sequence ID" value="ETL87485.1"/>
    <property type="molecule type" value="Genomic_DNA"/>
</dbReference>